<name>A0A8C8RNP7_9SAUR</name>
<dbReference type="InterPro" id="IPR031466">
    <property type="entry name" value="MIIP"/>
</dbReference>
<evidence type="ECO:0000256" key="1">
    <source>
        <dbReference type="SAM" id="MobiDB-lite"/>
    </source>
</evidence>
<dbReference type="Proteomes" id="UP000694393">
    <property type="component" value="Unplaced"/>
</dbReference>
<dbReference type="AlphaFoldDB" id="A0A8C8RNP7"/>
<dbReference type="Pfam" id="PF15734">
    <property type="entry name" value="MIIP"/>
    <property type="match status" value="1"/>
</dbReference>
<protein>
    <submittedName>
        <fullName evidence="2">Migration and invasion inhibitory protein</fullName>
    </submittedName>
</protein>
<reference evidence="2" key="2">
    <citation type="submission" date="2025-09" db="UniProtKB">
        <authorList>
            <consortium name="Ensembl"/>
        </authorList>
    </citation>
    <scope>IDENTIFICATION</scope>
</reference>
<feature type="compositionally biased region" description="Basic and acidic residues" evidence="1">
    <location>
        <begin position="20"/>
        <end position="29"/>
    </location>
</feature>
<dbReference type="GO" id="GO:0010972">
    <property type="term" value="P:negative regulation of G2/M transition of mitotic cell cycle"/>
    <property type="evidence" value="ECO:0007669"/>
    <property type="project" value="InterPro"/>
</dbReference>
<dbReference type="GO" id="GO:0030336">
    <property type="term" value="P:negative regulation of cell migration"/>
    <property type="evidence" value="ECO:0007669"/>
    <property type="project" value="InterPro"/>
</dbReference>
<evidence type="ECO:0000313" key="2">
    <source>
        <dbReference type="Ensembl" id="ENSPCEP00000008392.1"/>
    </source>
</evidence>
<keyword evidence="3" id="KW-1185">Reference proteome</keyword>
<dbReference type="Ensembl" id="ENSPCET00000008691.1">
    <property type="protein sequence ID" value="ENSPCEP00000008392.1"/>
    <property type="gene ID" value="ENSPCEG00000006771.1"/>
</dbReference>
<feature type="region of interest" description="Disordered" evidence="1">
    <location>
        <begin position="20"/>
        <end position="74"/>
    </location>
</feature>
<feature type="region of interest" description="Disordered" evidence="1">
    <location>
        <begin position="117"/>
        <end position="200"/>
    </location>
</feature>
<organism evidence="2 3">
    <name type="scientific">Pelusios castaneus</name>
    <name type="common">West African mud turtle</name>
    <dbReference type="NCBI Taxonomy" id="367368"/>
    <lineage>
        <taxon>Eukaryota</taxon>
        <taxon>Metazoa</taxon>
        <taxon>Chordata</taxon>
        <taxon>Craniata</taxon>
        <taxon>Vertebrata</taxon>
        <taxon>Euteleostomi</taxon>
        <taxon>Archelosauria</taxon>
        <taxon>Testudinata</taxon>
        <taxon>Testudines</taxon>
        <taxon>Pleurodira</taxon>
        <taxon>Pelomedusidae</taxon>
        <taxon>Pelusios</taxon>
    </lineage>
</organism>
<reference evidence="2" key="1">
    <citation type="submission" date="2025-08" db="UniProtKB">
        <authorList>
            <consortium name="Ensembl"/>
        </authorList>
    </citation>
    <scope>IDENTIFICATION</scope>
</reference>
<evidence type="ECO:0000313" key="3">
    <source>
        <dbReference type="Proteomes" id="UP000694393"/>
    </source>
</evidence>
<feature type="compositionally biased region" description="Basic and acidic residues" evidence="1">
    <location>
        <begin position="164"/>
        <end position="183"/>
    </location>
</feature>
<dbReference type="PANTHER" id="PTHR34831:SF1">
    <property type="entry name" value="MIGRATION AND INVASION-INHIBITORY PROTEIN"/>
    <property type="match status" value="1"/>
</dbReference>
<proteinExistence type="predicted"/>
<feature type="compositionally biased region" description="Low complexity" evidence="1">
    <location>
        <begin position="34"/>
        <end position="44"/>
    </location>
</feature>
<sequence length="464" mass="51752">MESEQLERLRHANHDLLERLKAKQEEIRKRLPRKPLSPSSLSKRTTPAERAVPFPKKGKENQGHAAKGAADPVTLVSVEPGSRTARAALCSPLKPAACGSEGRGLPCHRVGIYPGSPEPKRSFAPAAAIPTETSRDGSALRSPEEESNPVKYRGSRKQSTILHRPQERDRPRAEAEPVLDRTPAEGNGRQRVAIRESRTPKSILLTPRCKESKKEAGHVTFQSAPEEYTIPTASWSVRPFLGYDWIAGLLETDSSLSEKSEQYFSELREFRQVNKEACVHEEDAGAEALDYLAPEQEADLVPSSHQCIYCYRLNRRLFTVPVDSQSACPMCKTPRARRPPETLEEPAFVRVSIPRSTLLPAYKYKIHRRKSFEPADNLALPSHCLAGWENVVPSSSPTLSSLDLRTSLEQKPTDHSHLTLASRMSGGTRSDQLLNLSRLAHFRLSHASQQRDQDKTLSYRATAN</sequence>
<accession>A0A8C8RNP7</accession>
<dbReference type="PANTHER" id="PTHR34831">
    <property type="entry name" value="MIGRATION AND INVASION-INHIBITORY PROTEIN"/>
    <property type="match status" value="1"/>
</dbReference>